<dbReference type="AlphaFoldDB" id="A0A345IRW0"/>
<evidence type="ECO:0008006" key="2">
    <source>
        <dbReference type="Google" id="ProtNLM"/>
    </source>
</evidence>
<reference evidence="1" key="1">
    <citation type="submission" date="2018-06" db="EMBL/GenBank/DDBJ databases">
        <title>SME-4 producing Serratia marcescens from Argentina and comparison with genomes of other SME-producers.</title>
        <authorList>
            <person name="Dabos L."/>
            <person name="Patino Navarrete R."/>
            <person name="Naas T."/>
        </authorList>
    </citation>
    <scope>NUCLEOTIDE SEQUENCE</scope>
    <source>
        <strain evidence="1">S8</strain>
    </source>
</reference>
<accession>A0A345IRW0</accession>
<evidence type="ECO:0000313" key="1">
    <source>
        <dbReference type="EMBL" id="AXH02582.1"/>
    </source>
</evidence>
<organism evidence="1">
    <name type="scientific">Serratia marcescens</name>
    <dbReference type="NCBI Taxonomy" id="615"/>
    <lineage>
        <taxon>Bacteria</taxon>
        <taxon>Pseudomonadati</taxon>
        <taxon>Pseudomonadota</taxon>
        <taxon>Gammaproteobacteria</taxon>
        <taxon>Enterobacterales</taxon>
        <taxon>Yersiniaceae</taxon>
        <taxon>Serratia</taxon>
    </lineage>
</organism>
<proteinExistence type="predicted"/>
<sequence length="51" mass="6027">MLFHFFRDLLVWRLLFFTTHEYLRVLALISQLGLLWGSKPGFQVNRSQCGA</sequence>
<protein>
    <recommendedName>
        <fullName evidence="2">Inorganic polyphosphate kinase</fullName>
    </recommendedName>
</protein>
<name>A0A345IRW0_SERMA</name>
<dbReference type="EMBL" id="MH460883">
    <property type="protein sequence ID" value="AXH02582.1"/>
    <property type="molecule type" value="Genomic_DNA"/>
</dbReference>